<protein>
    <submittedName>
        <fullName evidence="2">Uma2 family endonuclease</fullName>
    </submittedName>
</protein>
<gene>
    <name evidence="2" type="ORF">LZC95_43060</name>
</gene>
<name>A0ABZ2K3D6_9BACT</name>
<organism evidence="2 3">
    <name type="scientific">Pendulispora brunnea</name>
    <dbReference type="NCBI Taxonomy" id="2905690"/>
    <lineage>
        <taxon>Bacteria</taxon>
        <taxon>Pseudomonadati</taxon>
        <taxon>Myxococcota</taxon>
        <taxon>Myxococcia</taxon>
        <taxon>Myxococcales</taxon>
        <taxon>Sorangiineae</taxon>
        <taxon>Pendulisporaceae</taxon>
        <taxon>Pendulispora</taxon>
    </lineage>
</organism>
<dbReference type="Pfam" id="PF05685">
    <property type="entry name" value="Uma2"/>
    <property type="match status" value="1"/>
</dbReference>
<sequence length="205" mass="23249">MERVGEVEQVQGPYTWDDLLKLDEDDLRELIDGEFVEVEVPGGPHEYVVLKLVTALENWANATEAGIVLASGYPVRISERRGVMPDAQFYARDNPSLRDQQDSLSQGHPSLAVEISSPSSRRIDRVVKFGYYASIGTPEYWIIDPVARTLDRFLLRDEQYAPVDSLGENAFFRPETLPGFELALERIWPTEQAVKLFEKLQRGPP</sequence>
<proteinExistence type="predicted"/>
<keyword evidence="2" id="KW-0378">Hydrolase</keyword>
<dbReference type="InterPro" id="IPR012296">
    <property type="entry name" value="Nuclease_put_TT1808"/>
</dbReference>
<dbReference type="SUPFAM" id="SSF52980">
    <property type="entry name" value="Restriction endonuclease-like"/>
    <property type="match status" value="1"/>
</dbReference>
<dbReference type="EMBL" id="CP089982">
    <property type="protein sequence ID" value="WXA93221.1"/>
    <property type="molecule type" value="Genomic_DNA"/>
</dbReference>
<keyword evidence="2" id="KW-0540">Nuclease</keyword>
<dbReference type="InterPro" id="IPR008538">
    <property type="entry name" value="Uma2"/>
</dbReference>
<feature type="domain" description="Putative restriction endonuclease" evidence="1">
    <location>
        <begin position="16"/>
        <end position="185"/>
    </location>
</feature>
<dbReference type="CDD" id="cd06260">
    <property type="entry name" value="DUF820-like"/>
    <property type="match status" value="1"/>
</dbReference>
<dbReference type="GO" id="GO:0004519">
    <property type="term" value="F:endonuclease activity"/>
    <property type="evidence" value="ECO:0007669"/>
    <property type="project" value="UniProtKB-KW"/>
</dbReference>
<keyword evidence="2" id="KW-0255">Endonuclease</keyword>
<reference evidence="2 3" key="1">
    <citation type="submission" date="2021-12" db="EMBL/GenBank/DDBJ databases">
        <title>Discovery of the Pendulisporaceae a myxobacterial family with distinct sporulation behavior and unique specialized metabolism.</title>
        <authorList>
            <person name="Garcia R."/>
            <person name="Popoff A."/>
            <person name="Bader C.D."/>
            <person name="Loehr J."/>
            <person name="Walesch S."/>
            <person name="Walt C."/>
            <person name="Boldt J."/>
            <person name="Bunk B."/>
            <person name="Haeckl F.J.F.P.J."/>
            <person name="Gunesch A.P."/>
            <person name="Birkelbach J."/>
            <person name="Nuebel U."/>
            <person name="Pietschmann T."/>
            <person name="Bach T."/>
            <person name="Mueller R."/>
        </authorList>
    </citation>
    <scope>NUCLEOTIDE SEQUENCE [LARGE SCALE GENOMIC DNA]</scope>
    <source>
        <strain evidence="2 3">MSr12523</strain>
    </source>
</reference>
<accession>A0ABZ2K3D6</accession>
<dbReference type="Proteomes" id="UP001379533">
    <property type="component" value="Chromosome"/>
</dbReference>
<dbReference type="RefSeq" id="WP_394843819.1">
    <property type="nucleotide sequence ID" value="NZ_CP089982.1"/>
</dbReference>
<keyword evidence="3" id="KW-1185">Reference proteome</keyword>
<evidence type="ECO:0000259" key="1">
    <source>
        <dbReference type="Pfam" id="PF05685"/>
    </source>
</evidence>
<dbReference type="InterPro" id="IPR011335">
    <property type="entry name" value="Restrct_endonuc-II-like"/>
</dbReference>
<dbReference type="Gene3D" id="3.90.1570.10">
    <property type="entry name" value="tt1808, chain A"/>
    <property type="match status" value="1"/>
</dbReference>
<dbReference type="PANTHER" id="PTHR34107:SF4">
    <property type="entry name" value="SLL1222 PROTEIN"/>
    <property type="match status" value="1"/>
</dbReference>
<evidence type="ECO:0000313" key="3">
    <source>
        <dbReference type="Proteomes" id="UP001379533"/>
    </source>
</evidence>
<evidence type="ECO:0000313" key="2">
    <source>
        <dbReference type="EMBL" id="WXA93221.1"/>
    </source>
</evidence>
<dbReference type="PANTHER" id="PTHR34107">
    <property type="entry name" value="SLL0198 PROTEIN-RELATED"/>
    <property type="match status" value="1"/>
</dbReference>